<dbReference type="PROSITE" id="PS50046">
    <property type="entry name" value="PHYTOCHROME_2"/>
    <property type="match status" value="1"/>
</dbReference>
<dbReference type="InterPro" id="IPR013654">
    <property type="entry name" value="PAS_2"/>
</dbReference>
<gene>
    <name evidence="3" type="ORF">ALP13_103834</name>
</gene>
<organism evidence="3 4">
    <name type="scientific">Pseudomonas syringae pv. maculicola</name>
    <dbReference type="NCBI Taxonomy" id="59511"/>
    <lineage>
        <taxon>Bacteria</taxon>
        <taxon>Pseudomonadati</taxon>
        <taxon>Pseudomonadota</taxon>
        <taxon>Gammaproteobacteria</taxon>
        <taxon>Pseudomonadales</taxon>
        <taxon>Pseudomonadaceae</taxon>
        <taxon>Pseudomonas</taxon>
    </lineage>
</organism>
<accession>A0A0N1JGR2</accession>
<evidence type="ECO:0000256" key="1">
    <source>
        <dbReference type="SAM" id="MobiDB-lite"/>
    </source>
</evidence>
<dbReference type="InterPro" id="IPR035965">
    <property type="entry name" value="PAS-like_dom_sf"/>
</dbReference>
<feature type="compositionally biased region" description="Basic residues" evidence="1">
    <location>
        <begin position="314"/>
        <end position="330"/>
    </location>
</feature>
<evidence type="ECO:0000313" key="4">
    <source>
        <dbReference type="Proteomes" id="UP000271631"/>
    </source>
</evidence>
<dbReference type="Pfam" id="PF08446">
    <property type="entry name" value="PAS_2"/>
    <property type="match status" value="1"/>
</dbReference>
<evidence type="ECO:0000313" key="3">
    <source>
        <dbReference type="EMBL" id="RMV38084.1"/>
    </source>
</evidence>
<dbReference type="GO" id="GO:0005524">
    <property type="term" value="F:ATP binding"/>
    <property type="evidence" value="ECO:0007669"/>
    <property type="project" value="UniProtKB-KW"/>
</dbReference>
<feature type="domain" description="Phytochrome chromophore attachment site" evidence="2">
    <location>
        <begin position="148"/>
        <end position="212"/>
    </location>
</feature>
<keyword evidence="3" id="KW-0547">Nucleotide-binding</keyword>
<dbReference type="Gene3D" id="3.30.450.20">
    <property type="entry name" value="PAS domain"/>
    <property type="match status" value="1"/>
</dbReference>
<dbReference type="GO" id="GO:0006355">
    <property type="term" value="P:regulation of DNA-templated transcription"/>
    <property type="evidence" value="ECO:0007669"/>
    <property type="project" value="InterPro"/>
</dbReference>
<name>A0A0N1JGR2_PSEYM</name>
<dbReference type="SUPFAM" id="SSF55785">
    <property type="entry name" value="PYP-like sensor domain (PAS domain)"/>
    <property type="match status" value="1"/>
</dbReference>
<keyword evidence="3" id="KW-0067">ATP-binding</keyword>
<comment type="caution">
    <text evidence="3">The sequence shown here is derived from an EMBL/GenBank/DDBJ whole genome shotgun (WGS) entry which is preliminary data.</text>
</comment>
<evidence type="ECO:0000259" key="2">
    <source>
        <dbReference type="PROSITE" id="PS50046"/>
    </source>
</evidence>
<protein>
    <submittedName>
        <fullName evidence="3">Phytochrome:GAF:ATP-binding region</fullName>
    </submittedName>
</protein>
<feature type="region of interest" description="Disordered" evidence="1">
    <location>
        <begin position="312"/>
        <end position="343"/>
    </location>
</feature>
<dbReference type="InterPro" id="IPR029016">
    <property type="entry name" value="GAF-like_dom_sf"/>
</dbReference>
<reference evidence="3 4" key="1">
    <citation type="submission" date="2018-08" db="EMBL/GenBank/DDBJ databases">
        <title>Recombination of ecologically and evolutionarily significant loci maintains genetic cohesion in the Pseudomonas syringae species complex.</title>
        <authorList>
            <person name="Dillon M."/>
            <person name="Thakur S."/>
            <person name="Almeida R.N.D."/>
            <person name="Weir B.S."/>
            <person name="Guttman D.S."/>
        </authorList>
    </citation>
    <scope>NUCLEOTIDE SEQUENCE [LARGE SCALE GENOMIC DNA]</scope>
    <source>
        <strain evidence="3 4">ICMP 11281</strain>
    </source>
</reference>
<sequence length="343" mass="37467">MIEHTLDANPDAALEAALAECAREPIRIPGAIQPHGVLLSVAGDPLCIEQVSANCAKSLGLESAELLGQPLSILLSAAHSMLINQAYSQPAMPNSDPIRLTVRAVDYNASLSRAGDVLIIELEPFVEAAHEQSRIITRVLRNLQAATTLETLFDIGVHEIQALTGYDRVMIYRFEPEGHGKVVAQALTGPLPSYSGLNFPGSDIPAQARELYRLILDSAHSRCHLRSCGLDTDVATRDRATAGLEPLDTAQRVSCSLRVPEKHGRALIHEYLATGRRRAVGADYLQPSRAAAGVQRTARCLRYDRPTVVSKDFRNRRHSYSARARRKSRPARATGGCHEPRRP</sequence>
<dbReference type="Proteomes" id="UP000271631">
    <property type="component" value="Unassembled WGS sequence"/>
</dbReference>
<dbReference type="EMBL" id="RBUQ01000130">
    <property type="protein sequence ID" value="RMV38084.1"/>
    <property type="molecule type" value="Genomic_DNA"/>
</dbReference>
<dbReference type="SUPFAM" id="SSF55781">
    <property type="entry name" value="GAF domain-like"/>
    <property type="match status" value="1"/>
</dbReference>
<dbReference type="Gene3D" id="3.30.450.40">
    <property type="match status" value="1"/>
</dbReference>
<proteinExistence type="predicted"/>
<dbReference type="InterPro" id="IPR016132">
    <property type="entry name" value="Phyto_chromo_attachment"/>
</dbReference>
<dbReference type="AlphaFoldDB" id="A0A0N1JGR2"/>